<evidence type="ECO:0000313" key="2">
    <source>
        <dbReference type="EMBL" id="PJJ40295.1"/>
    </source>
</evidence>
<reference evidence="2 3" key="1">
    <citation type="submission" date="2017-11" db="EMBL/GenBank/DDBJ databases">
        <title>Animal gut microbial communities from fecal samples from Wisconsin, USA.</title>
        <authorList>
            <person name="Neumann A."/>
        </authorList>
    </citation>
    <scope>NUCLEOTIDE SEQUENCE [LARGE SCALE GENOMIC DNA]</scope>
    <source>
        <strain evidence="2 3">UWS3</strain>
    </source>
</reference>
<sequence>MKRMFGWMLACACAMMFAACASSAQKASEGGFKTVETPASELEKYKAELAEKDIPSAVGMAVSNDEMIARTQAADEARAALAEATKTQVNRYKEQYGKNVDGKALKIWEEKANEYTQQELVGANVIRTITQFNEESGQYKIYVLVAMDPAKLAAAMQKSAEENQEFMLRAQSADMQKRMDEAAEKYKAEVQKK</sequence>
<evidence type="ECO:0008006" key="4">
    <source>
        <dbReference type="Google" id="ProtNLM"/>
    </source>
</evidence>
<name>A0A2M9A3J4_9BACT</name>
<dbReference type="PROSITE" id="PS51257">
    <property type="entry name" value="PROKAR_LIPOPROTEIN"/>
    <property type="match status" value="1"/>
</dbReference>
<feature type="signal peptide" evidence="1">
    <location>
        <begin position="1"/>
        <end position="26"/>
    </location>
</feature>
<gene>
    <name evidence="2" type="ORF">BGX16_0212</name>
</gene>
<evidence type="ECO:0000256" key="1">
    <source>
        <dbReference type="SAM" id="SignalP"/>
    </source>
</evidence>
<proteinExistence type="predicted"/>
<comment type="caution">
    <text evidence="2">The sequence shown here is derived from an EMBL/GenBank/DDBJ whole genome shotgun (WGS) entry which is preliminary data.</text>
</comment>
<dbReference type="AlphaFoldDB" id="A0A2M9A3J4"/>
<feature type="chain" id="PRO_5014961309" description="LPP20 lipoprotein" evidence="1">
    <location>
        <begin position="27"/>
        <end position="193"/>
    </location>
</feature>
<dbReference type="EMBL" id="PGEX01000001">
    <property type="protein sequence ID" value="PJJ40295.1"/>
    <property type="molecule type" value="Genomic_DNA"/>
</dbReference>
<keyword evidence="3" id="KW-1185">Reference proteome</keyword>
<keyword evidence="1" id="KW-0732">Signal</keyword>
<protein>
    <recommendedName>
        <fullName evidence="4">LPP20 lipoprotein</fullName>
    </recommendedName>
</protein>
<dbReference type="Proteomes" id="UP000231134">
    <property type="component" value="Unassembled WGS sequence"/>
</dbReference>
<organism evidence="2 3">
    <name type="scientific">Hallerella succinigenes</name>
    <dbReference type="NCBI Taxonomy" id="1896222"/>
    <lineage>
        <taxon>Bacteria</taxon>
        <taxon>Pseudomonadati</taxon>
        <taxon>Fibrobacterota</taxon>
        <taxon>Fibrobacteria</taxon>
        <taxon>Fibrobacterales</taxon>
        <taxon>Fibrobacteraceae</taxon>
        <taxon>Hallerella</taxon>
    </lineage>
</organism>
<dbReference type="RefSeq" id="WP_146139473.1">
    <property type="nucleotide sequence ID" value="NZ_JAXFBG010000046.1"/>
</dbReference>
<evidence type="ECO:0000313" key="3">
    <source>
        <dbReference type="Proteomes" id="UP000231134"/>
    </source>
</evidence>
<accession>A0A2M9A3J4</accession>